<protein>
    <submittedName>
        <fullName evidence="3">Integrase</fullName>
    </submittedName>
</protein>
<evidence type="ECO:0000256" key="1">
    <source>
        <dbReference type="SAM" id="MobiDB-lite"/>
    </source>
</evidence>
<feature type="region of interest" description="Disordered" evidence="1">
    <location>
        <begin position="229"/>
        <end position="248"/>
    </location>
</feature>
<dbReference type="SUPFAM" id="SSF53098">
    <property type="entry name" value="Ribonuclease H-like"/>
    <property type="match status" value="1"/>
</dbReference>
<dbReference type="EMBL" id="QWLM01000002">
    <property type="protein sequence ID" value="RHW47448.1"/>
    <property type="molecule type" value="Genomic_DNA"/>
</dbReference>
<dbReference type="AlphaFoldDB" id="A0A417Z9Z3"/>
<evidence type="ECO:0000313" key="4">
    <source>
        <dbReference type="Proteomes" id="UP000285376"/>
    </source>
</evidence>
<dbReference type="InterPro" id="IPR012337">
    <property type="entry name" value="RNaseH-like_sf"/>
</dbReference>
<dbReference type="PROSITE" id="PS50994">
    <property type="entry name" value="INTEGRASE"/>
    <property type="match status" value="1"/>
</dbReference>
<reference evidence="3 4" key="1">
    <citation type="submission" date="2018-08" db="EMBL/GenBank/DDBJ databases">
        <title>Whole genome sequence analysis of Dermacoccus abyssi bacteria isolated from Deep Mariana trench Micromonospora spp reveals genes involved in the environmental adaptation and production of secondary metabolites.</title>
        <authorList>
            <person name="Abdel-Mageed W.M."/>
            <person name="Lehri B."/>
            <person name="Nouioui I."/>
            <person name="Goodfellow I."/>
            <person name="Jaspars M."/>
            <person name="Karlyshev A."/>
        </authorList>
    </citation>
    <scope>NUCLEOTIDE SEQUENCE [LARGE SCALE GENOMIC DNA]</scope>
    <source>
        <strain evidence="3 4">MT1.1</strain>
    </source>
</reference>
<dbReference type="Pfam" id="PF09299">
    <property type="entry name" value="Mu-transpos_C"/>
    <property type="match status" value="1"/>
</dbReference>
<evidence type="ECO:0000313" key="3">
    <source>
        <dbReference type="EMBL" id="RHW47448.1"/>
    </source>
</evidence>
<dbReference type="Gene3D" id="3.30.420.10">
    <property type="entry name" value="Ribonuclease H-like superfamily/Ribonuclease H"/>
    <property type="match status" value="1"/>
</dbReference>
<dbReference type="InterPro" id="IPR015378">
    <property type="entry name" value="Transposase-like_Mu_C"/>
</dbReference>
<accession>A0A417Z9Z3</accession>
<gene>
    <name evidence="3" type="ORF">D1832_01675</name>
</gene>
<proteinExistence type="predicted"/>
<feature type="compositionally biased region" description="Basic and acidic residues" evidence="1">
    <location>
        <begin position="668"/>
        <end position="681"/>
    </location>
</feature>
<name>A0A417Z9Z3_9MICO</name>
<evidence type="ECO:0000259" key="2">
    <source>
        <dbReference type="PROSITE" id="PS50994"/>
    </source>
</evidence>
<organism evidence="3 4">
    <name type="scientific">Dermacoccus abyssi</name>
    <dbReference type="NCBI Taxonomy" id="322596"/>
    <lineage>
        <taxon>Bacteria</taxon>
        <taxon>Bacillati</taxon>
        <taxon>Actinomycetota</taxon>
        <taxon>Actinomycetes</taxon>
        <taxon>Micrococcales</taxon>
        <taxon>Dermacoccaceae</taxon>
        <taxon>Dermacoccus</taxon>
    </lineage>
</organism>
<feature type="region of interest" description="Disordered" evidence="1">
    <location>
        <begin position="619"/>
        <end position="681"/>
    </location>
</feature>
<dbReference type="GO" id="GO:0003676">
    <property type="term" value="F:nucleic acid binding"/>
    <property type="evidence" value="ECO:0007669"/>
    <property type="project" value="InterPro"/>
</dbReference>
<sequence>MKSVRLYDFILFDAQAWQVVGVDGPRAALKSQASGRIRHVALTELLADDSFQPETPDRLPTLDDVRFLENVPQQVAEDARWLQRHIVEIIRGVPPIDDTPQETIPNPAYADDVPRHRRIEAKVAELASTARPLKERQLRQYVKAYERDGVAALVDKRKLRDKRPGLRQDPRIMTLLHAYVADQTETSTGTRKRALDHLKYQARLEGITVPSDATLYRLLSQVEGDLHPFGNATTRRTRANRPNQPFSRRRATLPGQLVEIDSTPLDLAIVYPDGSTGRPELSAMIDVATGTICGAILVPEGTKGVELGTQLLARSLTPLPMQPGWDDALSLARSTLPVEMMVPDPELRAGIAARPLIYPETITIDRGKNYMSEVFRNACERLEIGLTLASPGTPTDKPHIERFMRAVEEQFTQYLNGYTGRDVANRGRDVERRARWALHEVQSLLDQWLVTVWQNQPKDRLRHPAVPKRALTPNQMYTALSGVAPTATRALTRDDYISMLPMKMRTVQHSGINLDAMSYNSPALNPYRKQPSGLSNTDKWEVRYDPSRMNVIFLRDHRKPSGEQWIEVPWILHTDAVPAFSESVAKVAVRLAKEASRGQEAPSNLVLDHIMRIQSGLNLSTATERKARRRNSQPNVPEVALAPEARTPVPRNGDASAPTPEEEPDAEDQTKQRERVRRAEY</sequence>
<dbReference type="Proteomes" id="UP000285376">
    <property type="component" value="Unassembled WGS sequence"/>
</dbReference>
<dbReference type="GO" id="GO:0015074">
    <property type="term" value="P:DNA integration"/>
    <property type="evidence" value="ECO:0007669"/>
    <property type="project" value="InterPro"/>
</dbReference>
<dbReference type="InterPro" id="IPR001584">
    <property type="entry name" value="Integrase_cat-core"/>
</dbReference>
<comment type="caution">
    <text evidence="3">The sequence shown here is derived from an EMBL/GenBank/DDBJ whole genome shotgun (WGS) entry which is preliminary data.</text>
</comment>
<dbReference type="InterPro" id="IPR036397">
    <property type="entry name" value="RNaseH_sf"/>
</dbReference>
<feature type="domain" description="Integrase catalytic" evidence="2">
    <location>
        <begin position="250"/>
        <end position="481"/>
    </location>
</feature>